<keyword evidence="3 9" id="KW-0633">Potassium transport</keyword>
<evidence type="ECO:0000256" key="1">
    <source>
        <dbReference type="ARBA" id="ARBA00022448"/>
    </source>
</evidence>
<sequence length="566" mass="60810">MINELLGISAIYFLTLVLALPLGHYLARVFKGEKNLLDFLQPVENGIFRLSGIDARREMSWQQHLVALLTINLVWFLLAMLVLSTQGSLPLNPDQNPSMSPDLAFNTAISFLVNCNLQHYSGESGLSYLSQLVVITFLQFVSAATGIAAAVVVFNALQTRATDKLGNFYNYFLKSLTRLLLPGSLLVALLLAFNGTPMTLQGKQELVTLQGDSVAVSRGPVAAMVAIKELGTNGGGFYGANSAHPLENPNYLTNAVENIALVIIPMAMVFALGFYLNRRKLALMIFGVMTVGFVVLLAPTVYYELQGNPAISHLGVNQELGALEGKEMRFGAAASAYWSITNTVISCGSVNSMHDSFMPLSGLTQMLGMMTNAFYGGCGVGLLNFFAYLIIAVFIAGLMVGRTPELLGKKIEAREMKIAILVTLLHPLLILAGTALTAHLYASNPQEYAGWLANPGYHGFSEMLYEFTSASANNGSGFEGLGDNTPWWNISTGVVLLLSRFLPIIGPVAIAGLLARKKYVPESAGTLPADTATFGVMVMAVIVIIAALAFFPALALGPLAEHFSLY</sequence>
<evidence type="ECO:0000256" key="9">
    <source>
        <dbReference type="HAMAP-Rule" id="MF_00275"/>
    </source>
</evidence>
<evidence type="ECO:0000256" key="6">
    <source>
        <dbReference type="ARBA" id="ARBA00022989"/>
    </source>
</evidence>
<comment type="function">
    <text evidence="9">Part of the high-affinity ATP-driven potassium transport (or Kdp) system, which catalyzes the hydrolysis of ATP coupled with the electrogenic transport of potassium into the cytoplasm. This subunit binds the extracellular potassium ions and delivers the ions to the membrane domain of KdpB through an intramembrane tunnel.</text>
</comment>
<keyword evidence="7 9" id="KW-0406">Ion transport</keyword>
<dbReference type="PIRSF" id="PIRSF001294">
    <property type="entry name" value="K_ATPaseA"/>
    <property type="match status" value="1"/>
</dbReference>
<feature type="transmembrane region" description="Helical" evidence="9">
    <location>
        <begin position="128"/>
        <end position="154"/>
    </location>
</feature>
<evidence type="ECO:0000313" key="10">
    <source>
        <dbReference type="EMBL" id="SNR29727.1"/>
    </source>
</evidence>
<comment type="subcellular location">
    <subcellularLocation>
        <location evidence="9">Cell membrane</location>
        <topology evidence="9">Multi-pass membrane protein</topology>
    </subcellularLocation>
</comment>
<comment type="subunit">
    <text evidence="9">The system is composed of three essential subunits: KdpA, KdpB and KdpC.</text>
</comment>
<dbReference type="HAMAP" id="MF_00275">
    <property type="entry name" value="KdpA"/>
    <property type="match status" value="1"/>
</dbReference>
<feature type="transmembrane region" description="Helical" evidence="9">
    <location>
        <begin position="259"/>
        <end position="276"/>
    </location>
</feature>
<keyword evidence="2 9" id="KW-1003">Cell membrane</keyword>
<evidence type="ECO:0000256" key="3">
    <source>
        <dbReference type="ARBA" id="ARBA00022538"/>
    </source>
</evidence>
<evidence type="ECO:0000256" key="5">
    <source>
        <dbReference type="ARBA" id="ARBA00022958"/>
    </source>
</evidence>
<feature type="transmembrane region" description="Helical" evidence="9">
    <location>
        <begin position="283"/>
        <end position="303"/>
    </location>
</feature>
<keyword evidence="11" id="KW-1185">Reference proteome</keyword>
<dbReference type="GO" id="GO:0030955">
    <property type="term" value="F:potassium ion binding"/>
    <property type="evidence" value="ECO:0007669"/>
    <property type="project" value="UniProtKB-UniRule"/>
</dbReference>
<accession>A0A238V6P4</accession>
<dbReference type="GO" id="GO:0005886">
    <property type="term" value="C:plasma membrane"/>
    <property type="evidence" value="ECO:0007669"/>
    <property type="project" value="UniProtKB-SubCell"/>
</dbReference>
<organism evidence="10 11">
    <name type="scientific">Hymenobacter mucosus</name>
    <dbReference type="NCBI Taxonomy" id="1411120"/>
    <lineage>
        <taxon>Bacteria</taxon>
        <taxon>Pseudomonadati</taxon>
        <taxon>Bacteroidota</taxon>
        <taxon>Cytophagia</taxon>
        <taxon>Cytophagales</taxon>
        <taxon>Hymenobacteraceae</taxon>
        <taxon>Hymenobacter</taxon>
    </lineage>
</organism>
<gene>
    <name evidence="9" type="primary">kdpA</name>
    <name evidence="10" type="ORF">SAMN06269173_101186</name>
</gene>
<dbReference type="Proteomes" id="UP000198310">
    <property type="component" value="Unassembled WGS sequence"/>
</dbReference>
<evidence type="ECO:0000313" key="11">
    <source>
        <dbReference type="Proteomes" id="UP000198310"/>
    </source>
</evidence>
<feature type="transmembrane region" description="Helical" evidence="9">
    <location>
        <begin position="487"/>
        <end position="514"/>
    </location>
</feature>
<evidence type="ECO:0000256" key="8">
    <source>
        <dbReference type="ARBA" id="ARBA00023136"/>
    </source>
</evidence>
<keyword evidence="6 9" id="KW-1133">Transmembrane helix</keyword>
<feature type="transmembrane region" description="Helical" evidence="9">
    <location>
        <begin position="6"/>
        <end position="27"/>
    </location>
</feature>
<name>A0A238V6P4_9BACT</name>
<feature type="transmembrane region" description="Helical" evidence="9">
    <location>
        <begin position="534"/>
        <end position="556"/>
    </location>
</feature>
<dbReference type="RefSeq" id="WP_089331358.1">
    <property type="nucleotide sequence ID" value="NZ_FZNS01000001.1"/>
</dbReference>
<dbReference type="GO" id="GO:0008556">
    <property type="term" value="F:P-type potassium transmembrane transporter activity"/>
    <property type="evidence" value="ECO:0007669"/>
    <property type="project" value="InterPro"/>
</dbReference>
<keyword evidence="1 9" id="KW-0813">Transport</keyword>
<reference evidence="11" key="1">
    <citation type="submission" date="2017-06" db="EMBL/GenBank/DDBJ databases">
        <authorList>
            <person name="Varghese N."/>
            <person name="Submissions S."/>
        </authorList>
    </citation>
    <scope>NUCLEOTIDE SEQUENCE [LARGE SCALE GENOMIC DNA]</scope>
    <source>
        <strain evidence="11">DSM 28041</strain>
    </source>
</reference>
<dbReference type="PANTHER" id="PTHR30607:SF2">
    <property type="entry name" value="POTASSIUM-TRANSPORTING ATPASE POTASSIUM-BINDING SUBUNIT"/>
    <property type="match status" value="1"/>
</dbReference>
<dbReference type="Pfam" id="PF03814">
    <property type="entry name" value="KdpA"/>
    <property type="match status" value="1"/>
</dbReference>
<feature type="transmembrane region" description="Helical" evidence="9">
    <location>
        <begin position="418"/>
        <end position="442"/>
    </location>
</feature>
<dbReference type="NCBIfam" id="TIGR00680">
    <property type="entry name" value="kdpA"/>
    <property type="match status" value="1"/>
</dbReference>
<evidence type="ECO:0000256" key="4">
    <source>
        <dbReference type="ARBA" id="ARBA00022692"/>
    </source>
</evidence>
<feature type="transmembrane region" description="Helical" evidence="9">
    <location>
        <begin position="175"/>
        <end position="193"/>
    </location>
</feature>
<keyword evidence="4 9" id="KW-0812">Transmembrane</keyword>
<proteinExistence type="inferred from homology"/>
<dbReference type="PANTHER" id="PTHR30607">
    <property type="entry name" value="POTASSIUM-TRANSPORTING ATPASE A CHAIN"/>
    <property type="match status" value="1"/>
</dbReference>
<protein>
    <recommendedName>
        <fullName evidence="9">Potassium-transporting ATPase potassium-binding subunit</fullName>
    </recommendedName>
    <alternativeName>
        <fullName evidence="9">ATP phosphohydrolase [potassium-transporting] A chain</fullName>
    </alternativeName>
    <alternativeName>
        <fullName evidence="9">Potassium-binding and translocating subunit A</fullName>
    </alternativeName>
    <alternativeName>
        <fullName evidence="9">Potassium-translocating ATPase A chain</fullName>
    </alternativeName>
</protein>
<dbReference type="EMBL" id="FZNS01000001">
    <property type="protein sequence ID" value="SNR29727.1"/>
    <property type="molecule type" value="Genomic_DNA"/>
</dbReference>
<comment type="similarity">
    <text evidence="9">Belongs to the KdpA family.</text>
</comment>
<keyword evidence="8 9" id="KW-0472">Membrane</keyword>
<evidence type="ECO:0000256" key="7">
    <source>
        <dbReference type="ARBA" id="ARBA00023065"/>
    </source>
</evidence>
<dbReference type="AlphaFoldDB" id="A0A238V6P4"/>
<keyword evidence="5 9" id="KW-0630">Potassium</keyword>
<evidence type="ECO:0000256" key="2">
    <source>
        <dbReference type="ARBA" id="ARBA00022475"/>
    </source>
</evidence>
<dbReference type="InterPro" id="IPR004623">
    <property type="entry name" value="KdpA"/>
</dbReference>
<feature type="transmembrane region" description="Helical" evidence="9">
    <location>
        <begin position="65"/>
        <end position="83"/>
    </location>
</feature>
<feature type="transmembrane region" description="Helical" evidence="9">
    <location>
        <begin position="373"/>
        <end position="398"/>
    </location>
</feature>